<feature type="transmembrane region" description="Helical" evidence="5">
    <location>
        <begin position="6"/>
        <end position="26"/>
    </location>
</feature>
<evidence type="ECO:0000313" key="7">
    <source>
        <dbReference type="EMBL" id="AZR72235.1"/>
    </source>
</evidence>
<dbReference type="Pfam" id="PF00999">
    <property type="entry name" value="Na_H_Exchanger"/>
    <property type="match status" value="1"/>
</dbReference>
<reference evidence="7 8" key="1">
    <citation type="submission" date="2016-07" db="EMBL/GenBank/DDBJ databases">
        <title>Genome and transcriptome analysis of iron-reducing fermentative bacteria Anoxybacter fermentans.</title>
        <authorList>
            <person name="Zeng X."/>
            <person name="Shao Z."/>
        </authorList>
    </citation>
    <scope>NUCLEOTIDE SEQUENCE [LARGE SCALE GENOMIC DNA]</scope>
    <source>
        <strain evidence="7 8">DY22613</strain>
    </source>
</reference>
<comment type="subcellular location">
    <subcellularLocation>
        <location evidence="1">Membrane</location>
        <topology evidence="1">Multi-pass membrane protein</topology>
    </subcellularLocation>
</comment>
<evidence type="ECO:0000256" key="4">
    <source>
        <dbReference type="ARBA" id="ARBA00023136"/>
    </source>
</evidence>
<keyword evidence="4 5" id="KW-0472">Membrane</keyword>
<feature type="domain" description="Cation/H+ exchanger transmembrane" evidence="6">
    <location>
        <begin position="15"/>
        <end position="379"/>
    </location>
</feature>
<feature type="transmembrane region" description="Helical" evidence="5">
    <location>
        <begin position="293"/>
        <end position="311"/>
    </location>
</feature>
<name>A0A3S9SVD0_9FIRM</name>
<organism evidence="7 8">
    <name type="scientific">Anoxybacter fermentans</name>
    <dbReference type="NCBI Taxonomy" id="1323375"/>
    <lineage>
        <taxon>Bacteria</taxon>
        <taxon>Bacillati</taxon>
        <taxon>Bacillota</taxon>
        <taxon>Clostridia</taxon>
        <taxon>Halanaerobiales</taxon>
        <taxon>Anoxybacter</taxon>
    </lineage>
</organism>
<feature type="transmembrane region" description="Helical" evidence="5">
    <location>
        <begin position="266"/>
        <end position="287"/>
    </location>
</feature>
<feature type="transmembrane region" description="Helical" evidence="5">
    <location>
        <begin position="118"/>
        <end position="138"/>
    </location>
</feature>
<dbReference type="GO" id="GO:0016020">
    <property type="term" value="C:membrane"/>
    <property type="evidence" value="ECO:0007669"/>
    <property type="project" value="UniProtKB-SubCell"/>
</dbReference>
<feature type="transmembrane region" description="Helical" evidence="5">
    <location>
        <begin position="150"/>
        <end position="176"/>
    </location>
</feature>
<evidence type="ECO:0000313" key="8">
    <source>
        <dbReference type="Proteomes" id="UP000267250"/>
    </source>
</evidence>
<dbReference type="InterPro" id="IPR038770">
    <property type="entry name" value="Na+/solute_symporter_sf"/>
</dbReference>
<proteinExistence type="predicted"/>
<sequence length="406" mass="42711">MVVETNLVLALGILLLAGLAGGIFISRFKLPAVTGYILAGLAVGPAILKLISWEMVEYLKPVNSIALGIIALVIGGELEIKTLRKLGKSIMWIGVMEILGAATIVFLAMLLVRQSLPNALLLGGLATATAPAATVAVIKEVRSRGPLTDSLLAIVALDDALGVIVFGIMAAVVKVLVSGVESTSISHMVTTPVLEIAYSILLGAMMGFILGVIARRVSKQKTLLTITLGIVFLTAGLASHFHLSAILANMVVGAVIVNTSPRRRKIFNLIEGIEIPIFVTFFALAGASLEIEMLGKVGVVGIIYVVARITGKVAGTYIGGHIGKAEPVVKKYLGWGLMPQAGVVVGLTMVAQDIYPEAGSLILNIILTSVVISELIGPIFSRKVLELAGEVYNEKRKNFPDNSSMT</sequence>
<keyword evidence="2 5" id="KW-0812">Transmembrane</keyword>
<feature type="transmembrane region" description="Helical" evidence="5">
    <location>
        <begin position="58"/>
        <end position="78"/>
    </location>
</feature>
<feature type="transmembrane region" description="Helical" evidence="5">
    <location>
        <begin position="332"/>
        <end position="355"/>
    </location>
</feature>
<keyword evidence="3 5" id="KW-1133">Transmembrane helix</keyword>
<evidence type="ECO:0000256" key="5">
    <source>
        <dbReference type="SAM" id="Phobius"/>
    </source>
</evidence>
<accession>A0A3S9SVD0</accession>
<evidence type="ECO:0000256" key="1">
    <source>
        <dbReference type="ARBA" id="ARBA00004141"/>
    </source>
</evidence>
<dbReference type="GO" id="GO:1902600">
    <property type="term" value="P:proton transmembrane transport"/>
    <property type="evidence" value="ECO:0007669"/>
    <property type="project" value="InterPro"/>
</dbReference>
<dbReference type="AlphaFoldDB" id="A0A3S9SVD0"/>
<dbReference type="Proteomes" id="UP000267250">
    <property type="component" value="Chromosome"/>
</dbReference>
<dbReference type="InterPro" id="IPR006153">
    <property type="entry name" value="Cation/H_exchanger_TM"/>
</dbReference>
<gene>
    <name evidence="7" type="ORF">BBF96_01770</name>
</gene>
<keyword evidence="8" id="KW-1185">Reference proteome</keyword>
<dbReference type="Gene3D" id="1.20.1530.20">
    <property type="match status" value="1"/>
</dbReference>
<evidence type="ECO:0000256" key="2">
    <source>
        <dbReference type="ARBA" id="ARBA00022692"/>
    </source>
</evidence>
<feature type="transmembrane region" description="Helical" evidence="5">
    <location>
        <begin position="221"/>
        <end position="237"/>
    </location>
</feature>
<feature type="transmembrane region" description="Helical" evidence="5">
    <location>
        <begin position="196"/>
        <end position="214"/>
    </location>
</feature>
<evidence type="ECO:0000256" key="3">
    <source>
        <dbReference type="ARBA" id="ARBA00022989"/>
    </source>
</evidence>
<protein>
    <recommendedName>
        <fullName evidence="6">Cation/H+ exchanger transmembrane domain-containing protein</fullName>
    </recommendedName>
</protein>
<evidence type="ECO:0000259" key="6">
    <source>
        <dbReference type="Pfam" id="PF00999"/>
    </source>
</evidence>
<dbReference type="KEGG" id="aft:BBF96_01770"/>
<dbReference type="OrthoDB" id="9778229at2"/>
<dbReference type="PANTHER" id="PTHR43021:SF2">
    <property type="entry name" value="CATION_H+ EXCHANGER DOMAIN-CONTAINING PROTEIN"/>
    <property type="match status" value="1"/>
</dbReference>
<feature type="transmembrane region" description="Helical" evidence="5">
    <location>
        <begin position="90"/>
        <end position="112"/>
    </location>
</feature>
<dbReference type="GO" id="GO:0015297">
    <property type="term" value="F:antiporter activity"/>
    <property type="evidence" value="ECO:0007669"/>
    <property type="project" value="InterPro"/>
</dbReference>
<dbReference type="PANTHER" id="PTHR43021">
    <property type="entry name" value="NA(+)/H(+) ANTIPORTER-RELATED"/>
    <property type="match status" value="1"/>
</dbReference>
<feature type="transmembrane region" description="Helical" evidence="5">
    <location>
        <begin position="33"/>
        <end position="52"/>
    </location>
</feature>
<dbReference type="EMBL" id="CP016379">
    <property type="protein sequence ID" value="AZR72235.1"/>
    <property type="molecule type" value="Genomic_DNA"/>
</dbReference>
<feature type="transmembrane region" description="Helical" evidence="5">
    <location>
        <begin position="361"/>
        <end position="380"/>
    </location>
</feature>